<dbReference type="EMBL" id="JAVDUI010000001">
    <property type="protein sequence ID" value="MDR6891502.1"/>
    <property type="molecule type" value="Genomic_DNA"/>
</dbReference>
<keyword evidence="1" id="KW-0732">Signal</keyword>
<evidence type="ECO:0000259" key="2">
    <source>
        <dbReference type="Pfam" id="PF00496"/>
    </source>
</evidence>
<reference evidence="3" key="1">
    <citation type="submission" date="2023-07" db="EMBL/GenBank/DDBJ databases">
        <title>Sequencing the genomes of 1000 actinobacteria strains.</title>
        <authorList>
            <person name="Klenk H.-P."/>
        </authorList>
    </citation>
    <scope>NUCLEOTIDE SEQUENCE</scope>
    <source>
        <strain evidence="3">DSM 13988</strain>
    </source>
</reference>
<dbReference type="AlphaFoldDB" id="A0AAE4C5W6"/>
<sequence>MRFARTTKIVGLATLSALALAACGGGSSDSGSSASGDAGAIITASSVEPENPLVPTNTSENGGGRVVENIFNGLISYDENGKSVNDLAESIETKDSKVWTIKIKSGKKFTNGEAVTAKSFVDAWNYGAAAKNAQKSSYFFESIEGYDKVSAEGSQEDKMSGLKVIDDTTFEVTLSQPEADFAQRLGYSAYVPIPESAYKDMKAFGENPVGYGPYKMKDKGAWQHNAQIELVKNDDYDGPEKAQNGGITFKLYQNADTSYQDLLADNLDVLDQIPTSAMQNYKNDLGDRYSDKAYAGNQTFSIPYYLDNFKGEAGKLRRQAISMAINRDEIIKVIFQGTRTPATDFTSPTLEGYSKDLKGSEYTTFNKDKAKELWEEAEKIQPYDDSKPFTIAYNADASHKQWVDAVSNQLSQNLGIKAEGKPYTTFKELRTAASSGKLTGAARAGWLADYPSLYNFLGPVYGKGASSNDAKYDNPAFDKLLKEGLGAKSAEDATKKFQEADALLLEDMPNVPLWYSTANVGWSNKVSNVTTSWNGTPMYYKVTKKG</sequence>
<evidence type="ECO:0000313" key="3">
    <source>
        <dbReference type="EMBL" id="MDR6891502.1"/>
    </source>
</evidence>
<feature type="chain" id="PRO_5041957218" evidence="1">
    <location>
        <begin position="22"/>
        <end position="546"/>
    </location>
</feature>
<dbReference type="PANTHER" id="PTHR30290">
    <property type="entry name" value="PERIPLASMIC BINDING COMPONENT OF ABC TRANSPORTER"/>
    <property type="match status" value="1"/>
</dbReference>
<dbReference type="GO" id="GO:0043190">
    <property type="term" value="C:ATP-binding cassette (ABC) transporter complex"/>
    <property type="evidence" value="ECO:0007669"/>
    <property type="project" value="InterPro"/>
</dbReference>
<dbReference type="Gene3D" id="3.10.105.10">
    <property type="entry name" value="Dipeptide-binding Protein, Domain 3"/>
    <property type="match status" value="1"/>
</dbReference>
<dbReference type="SUPFAM" id="SSF53850">
    <property type="entry name" value="Periplasmic binding protein-like II"/>
    <property type="match status" value="1"/>
</dbReference>
<dbReference type="Proteomes" id="UP001247307">
    <property type="component" value="Unassembled WGS sequence"/>
</dbReference>
<dbReference type="InterPro" id="IPR000914">
    <property type="entry name" value="SBP_5_dom"/>
</dbReference>
<name>A0AAE4C5W6_9MICC</name>
<dbReference type="GO" id="GO:0042597">
    <property type="term" value="C:periplasmic space"/>
    <property type="evidence" value="ECO:0007669"/>
    <property type="project" value="UniProtKB-ARBA"/>
</dbReference>
<accession>A0AAE4C5W6</accession>
<gene>
    <name evidence="3" type="ORF">J2S35_000442</name>
</gene>
<evidence type="ECO:0000256" key="1">
    <source>
        <dbReference type="SAM" id="SignalP"/>
    </source>
</evidence>
<comment type="caution">
    <text evidence="3">The sequence shown here is derived from an EMBL/GenBank/DDBJ whole genome shotgun (WGS) entry which is preliminary data.</text>
</comment>
<dbReference type="Gene3D" id="3.90.76.10">
    <property type="entry name" value="Dipeptide-binding Protein, Domain 1"/>
    <property type="match status" value="1"/>
</dbReference>
<dbReference type="GO" id="GO:0015833">
    <property type="term" value="P:peptide transport"/>
    <property type="evidence" value="ECO:0007669"/>
    <property type="project" value="TreeGrafter"/>
</dbReference>
<dbReference type="InterPro" id="IPR039424">
    <property type="entry name" value="SBP_5"/>
</dbReference>
<keyword evidence="4" id="KW-1185">Reference proteome</keyword>
<dbReference type="Gene3D" id="3.40.190.10">
    <property type="entry name" value="Periplasmic binding protein-like II"/>
    <property type="match status" value="1"/>
</dbReference>
<dbReference type="GO" id="GO:1904680">
    <property type="term" value="F:peptide transmembrane transporter activity"/>
    <property type="evidence" value="ECO:0007669"/>
    <property type="project" value="TreeGrafter"/>
</dbReference>
<feature type="domain" description="Solute-binding protein family 5" evidence="2">
    <location>
        <begin position="84"/>
        <end position="467"/>
    </location>
</feature>
<dbReference type="PROSITE" id="PS51257">
    <property type="entry name" value="PROKAR_LIPOPROTEIN"/>
    <property type="match status" value="1"/>
</dbReference>
<protein>
    <submittedName>
        <fullName evidence="3">Oligopeptide transport system substrate-binding protein</fullName>
    </submittedName>
</protein>
<dbReference type="InterPro" id="IPR030678">
    <property type="entry name" value="Peptide/Ni-bd"/>
</dbReference>
<dbReference type="PANTHER" id="PTHR30290:SF83">
    <property type="entry name" value="ABC TRANSPORTER SUBSTRATE-BINDING PROTEIN"/>
    <property type="match status" value="1"/>
</dbReference>
<feature type="signal peptide" evidence="1">
    <location>
        <begin position="1"/>
        <end position="21"/>
    </location>
</feature>
<dbReference type="PIRSF" id="PIRSF002741">
    <property type="entry name" value="MppA"/>
    <property type="match status" value="1"/>
</dbReference>
<dbReference type="RefSeq" id="WP_309849363.1">
    <property type="nucleotide sequence ID" value="NZ_BAAAIU010000024.1"/>
</dbReference>
<organism evidence="3 4">
    <name type="scientific">Falsarthrobacter nasiphocae</name>
    <dbReference type="NCBI Taxonomy" id="189863"/>
    <lineage>
        <taxon>Bacteria</taxon>
        <taxon>Bacillati</taxon>
        <taxon>Actinomycetota</taxon>
        <taxon>Actinomycetes</taxon>
        <taxon>Micrococcales</taxon>
        <taxon>Micrococcaceae</taxon>
        <taxon>Falsarthrobacter</taxon>
    </lineage>
</organism>
<evidence type="ECO:0000313" key="4">
    <source>
        <dbReference type="Proteomes" id="UP001247307"/>
    </source>
</evidence>
<proteinExistence type="predicted"/>
<dbReference type="Pfam" id="PF00496">
    <property type="entry name" value="SBP_bac_5"/>
    <property type="match status" value="1"/>
</dbReference>
<dbReference type="CDD" id="cd00995">
    <property type="entry name" value="PBP2_NikA_DppA_OppA_like"/>
    <property type="match status" value="1"/>
</dbReference>